<evidence type="ECO:0000313" key="2">
    <source>
        <dbReference type="Proteomes" id="UP001519332"/>
    </source>
</evidence>
<name>A0ABS4U1T8_9PSEU</name>
<evidence type="ECO:0000313" key="1">
    <source>
        <dbReference type="EMBL" id="MBP2330629.1"/>
    </source>
</evidence>
<dbReference type="RefSeq" id="WP_209647244.1">
    <property type="nucleotide sequence ID" value="NZ_JAGINW010000001.1"/>
</dbReference>
<dbReference type="EMBL" id="JAGINW010000001">
    <property type="protein sequence ID" value="MBP2330629.1"/>
    <property type="molecule type" value="Genomic_DNA"/>
</dbReference>
<reference evidence="1 2" key="1">
    <citation type="submission" date="2021-03" db="EMBL/GenBank/DDBJ databases">
        <title>Sequencing the genomes of 1000 actinobacteria strains.</title>
        <authorList>
            <person name="Klenk H.-P."/>
        </authorList>
    </citation>
    <scope>NUCLEOTIDE SEQUENCE [LARGE SCALE GENOMIC DNA]</scope>
    <source>
        <strain evidence="1 2">DSM 46670</strain>
    </source>
</reference>
<gene>
    <name evidence="1" type="ORF">JOF56_011014</name>
</gene>
<sequence length="54" mass="6008">MSEITHEATRRFWSGTWDTLCGLTIPADSATRLWLASRASCPQCQAARKAGKRL</sequence>
<evidence type="ECO:0008006" key="3">
    <source>
        <dbReference type="Google" id="ProtNLM"/>
    </source>
</evidence>
<proteinExistence type="predicted"/>
<organism evidence="1 2">
    <name type="scientific">Kibdelosporangium banguiense</name>
    <dbReference type="NCBI Taxonomy" id="1365924"/>
    <lineage>
        <taxon>Bacteria</taxon>
        <taxon>Bacillati</taxon>
        <taxon>Actinomycetota</taxon>
        <taxon>Actinomycetes</taxon>
        <taxon>Pseudonocardiales</taxon>
        <taxon>Pseudonocardiaceae</taxon>
        <taxon>Kibdelosporangium</taxon>
    </lineage>
</organism>
<protein>
    <recommendedName>
        <fullName evidence="3">Zinc-finger domain-containing protein</fullName>
    </recommendedName>
</protein>
<comment type="caution">
    <text evidence="1">The sequence shown here is derived from an EMBL/GenBank/DDBJ whole genome shotgun (WGS) entry which is preliminary data.</text>
</comment>
<dbReference type="Proteomes" id="UP001519332">
    <property type="component" value="Unassembled WGS sequence"/>
</dbReference>
<keyword evidence="2" id="KW-1185">Reference proteome</keyword>
<accession>A0ABS4U1T8</accession>